<reference evidence="10" key="1">
    <citation type="submission" date="2019-11" db="EMBL/GenBank/DDBJ databases">
        <authorList>
            <person name="Feng L."/>
        </authorList>
    </citation>
    <scope>NUCLEOTIDE SEQUENCE</scope>
    <source>
        <strain evidence="10">CParaputrificumLFYP93</strain>
    </source>
</reference>
<dbReference type="FunFam" id="1.20.1510.10:FF:000006">
    <property type="entry name" value="Divalent cation efflux transporter"/>
    <property type="match status" value="1"/>
</dbReference>
<dbReference type="InterPro" id="IPR002524">
    <property type="entry name" value="Cation_efflux"/>
</dbReference>
<evidence type="ECO:0000256" key="6">
    <source>
        <dbReference type="ARBA" id="ARBA00023136"/>
    </source>
</evidence>
<keyword evidence="5 7" id="KW-1133">Transmembrane helix</keyword>
<dbReference type="AlphaFoldDB" id="A0A6N2ZJI1"/>
<evidence type="ECO:0000256" key="4">
    <source>
        <dbReference type="ARBA" id="ARBA00022692"/>
    </source>
</evidence>
<evidence type="ECO:0000256" key="1">
    <source>
        <dbReference type="ARBA" id="ARBA00004141"/>
    </source>
</evidence>
<gene>
    <name evidence="10" type="ORF">CPLFYP93_00574</name>
</gene>
<dbReference type="InterPro" id="IPR050291">
    <property type="entry name" value="CDF_Transporter"/>
</dbReference>
<feature type="domain" description="Cation efflux protein transmembrane" evidence="8">
    <location>
        <begin position="17"/>
        <end position="206"/>
    </location>
</feature>
<keyword evidence="3" id="KW-0813">Transport</keyword>
<evidence type="ECO:0000313" key="10">
    <source>
        <dbReference type="EMBL" id="VYT77850.1"/>
    </source>
</evidence>
<dbReference type="SUPFAM" id="SSF161111">
    <property type="entry name" value="Cation efflux protein transmembrane domain-like"/>
    <property type="match status" value="1"/>
</dbReference>
<comment type="similarity">
    <text evidence="2">Belongs to the cation diffusion facilitator (CDF) transporter (TC 2.A.4) family.</text>
</comment>
<dbReference type="RefSeq" id="WP_156559072.1">
    <property type="nucleotide sequence ID" value="NZ_CACRTV010000020.1"/>
</dbReference>
<feature type="transmembrane region" description="Helical" evidence="7">
    <location>
        <begin position="12"/>
        <end position="34"/>
    </location>
</feature>
<sequence length="291" mass="31974">MKDEGLNIGVRVSKNTIIGNFILAFIKILIGFIARSTAMVADGMHSLSDVVTTIGVIIGLKLSHKEADKTHPYGHEKIESITSLFLATVLFLVAISIGYSGIIKIINHSYVTPGFSAIIAAITSIIVKELMYWYTIKYANKINSPSLKADAWHHRSDALSSVGALIGILGARIGYPFLDPLVAIIIALVIIKVAFDICKQSIAQLIDEAASEEDVQAIIDKINSIDGIYEIKNLKTRQHSNKLYVDVDISVDATLTVEEGHNIASHVHNLIEEDSRIKHCMVHVNPYYKNN</sequence>
<evidence type="ECO:0000256" key="5">
    <source>
        <dbReference type="ARBA" id="ARBA00022989"/>
    </source>
</evidence>
<dbReference type="SUPFAM" id="SSF160240">
    <property type="entry name" value="Cation efflux protein cytoplasmic domain-like"/>
    <property type="match status" value="1"/>
</dbReference>
<dbReference type="PANTHER" id="PTHR43840:SF15">
    <property type="entry name" value="MITOCHONDRIAL METAL TRANSPORTER 1-RELATED"/>
    <property type="match status" value="1"/>
</dbReference>
<feature type="domain" description="Cation efflux protein cytoplasmic" evidence="9">
    <location>
        <begin position="211"/>
        <end position="287"/>
    </location>
</feature>
<evidence type="ECO:0000259" key="8">
    <source>
        <dbReference type="Pfam" id="PF01545"/>
    </source>
</evidence>
<dbReference type="Gene3D" id="3.30.70.1350">
    <property type="entry name" value="Cation efflux protein, cytoplasmic domain"/>
    <property type="match status" value="1"/>
</dbReference>
<dbReference type="Pfam" id="PF16916">
    <property type="entry name" value="ZT_dimer"/>
    <property type="match status" value="1"/>
</dbReference>
<dbReference type="InterPro" id="IPR036837">
    <property type="entry name" value="Cation_efflux_CTD_sf"/>
</dbReference>
<dbReference type="Gene3D" id="1.20.1510.10">
    <property type="entry name" value="Cation efflux protein transmembrane domain"/>
    <property type="match status" value="1"/>
</dbReference>
<dbReference type="EMBL" id="CACRTV010000020">
    <property type="protein sequence ID" value="VYT77850.1"/>
    <property type="molecule type" value="Genomic_DNA"/>
</dbReference>
<dbReference type="InterPro" id="IPR058533">
    <property type="entry name" value="Cation_efflux_TM"/>
</dbReference>
<evidence type="ECO:0000256" key="7">
    <source>
        <dbReference type="SAM" id="Phobius"/>
    </source>
</evidence>
<dbReference type="PANTHER" id="PTHR43840">
    <property type="entry name" value="MITOCHONDRIAL METAL TRANSPORTER 1-RELATED"/>
    <property type="match status" value="1"/>
</dbReference>
<evidence type="ECO:0000259" key="9">
    <source>
        <dbReference type="Pfam" id="PF16916"/>
    </source>
</evidence>
<proteinExistence type="inferred from homology"/>
<feature type="transmembrane region" description="Helical" evidence="7">
    <location>
        <begin position="181"/>
        <end position="198"/>
    </location>
</feature>
<name>A0A6N2ZJI1_9CLOT</name>
<dbReference type="Pfam" id="PF01545">
    <property type="entry name" value="Cation_efflux"/>
    <property type="match status" value="1"/>
</dbReference>
<accession>A0A6N2ZJI1</accession>
<organism evidence="10">
    <name type="scientific">Clostridium paraputrificum</name>
    <dbReference type="NCBI Taxonomy" id="29363"/>
    <lineage>
        <taxon>Bacteria</taxon>
        <taxon>Bacillati</taxon>
        <taxon>Bacillota</taxon>
        <taxon>Clostridia</taxon>
        <taxon>Eubacteriales</taxon>
        <taxon>Clostridiaceae</taxon>
        <taxon>Clostridium</taxon>
    </lineage>
</organism>
<dbReference type="GO" id="GO:0016020">
    <property type="term" value="C:membrane"/>
    <property type="evidence" value="ECO:0007669"/>
    <property type="project" value="UniProtKB-SubCell"/>
</dbReference>
<comment type="subcellular location">
    <subcellularLocation>
        <location evidence="1">Membrane</location>
        <topology evidence="1">Multi-pass membrane protein</topology>
    </subcellularLocation>
</comment>
<protein>
    <submittedName>
        <fullName evidence="10">Putative cation efflux system protein/MT2084</fullName>
    </submittedName>
</protein>
<dbReference type="InterPro" id="IPR027470">
    <property type="entry name" value="Cation_efflux_CTD"/>
</dbReference>
<dbReference type="GO" id="GO:0008324">
    <property type="term" value="F:monoatomic cation transmembrane transporter activity"/>
    <property type="evidence" value="ECO:0007669"/>
    <property type="project" value="InterPro"/>
</dbReference>
<evidence type="ECO:0000256" key="2">
    <source>
        <dbReference type="ARBA" id="ARBA00008114"/>
    </source>
</evidence>
<keyword evidence="4 7" id="KW-0812">Transmembrane</keyword>
<evidence type="ECO:0000256" key="3">
    <source>
        <dbReference type="ARBA" id="ARBA00022448"/>
    </source>
</evidence>
<feature type="transmembrane region" description="Helical" evidence="7">
    <location>
        <begin position="115"/>
        <end position="136"/>
    </location>
</feature>
<feature type="transmembrane region" description="Helical" evidence="7">
    <location>
        <begin position="84"/>
        <end position="103"/>
    </location>
</feature>
<dbReference type="NCBIfam" id="TIGR01297">
    <property type="entry name" value="CDF"/>
    <property type="match status" value="1"/>
</dbReference>
<keyword evidence="6 7" id="KW-0472">Membrane</keyword>
<dbReference type="InterPro" id="IPR027469">
    <property type="entry name" value="Cation_efflux_TMD_sf"/>
</dbReference>